<feature type="domain" description="N-acetyltransferase" evidence="6">
    <location>
        <begin position="19"/>
        <end position="170"/>
    </location>
</feature>
<feature type="active site" description="Proton donor" evidence="5">
    <location>
        <position position="133"/>
    </location>
</feature>
<dbReference type="Gene3D" id="3.40.630.30">
    <property type="match status" value="1"/>
</dbReference>
<evidence type="ECO:0000256" key="2">
    <source>
        <dbReference type="ARBA" id="ARBA00022490"/>
    </source>
</evidence>
<evidence type="ECO:0000256" key="3">
    <source>
        <dbReference type="ARBA" id="ARBA00022679"/>
    </source>
</evidence>
<dbReference type="STRING" id="339866.GCA_001418255_01175"/>
<dbReference type="EC" id="2.3.1.266" evidence="5"/>
<dbReference type="PANTHER" id="PTHR43420:SF12">
    <property type="entry name" value="N-ACETYLTRANSFERASE DOMAIN-CONTAINING PROTEIN"/>
    <property type="match status" value="1"/>
</dbReference>
<keyword evidence="2 5" id="KW-0963">Cytoplasm</keyword>
<evidence type="ECO:0000313" key="8">
    <source>
        <dbReference type="Proteomes" id="UP000183649"/>
    </source>
</evidence>
<keyword evidence="4 5" id="KW-0012">Acyltransferase</keyword>
<keyword evidence="8" id="KW-1185">Reference proteome</keyword>
<name>A0A0K6HYG7_9BURK</name>
<dbReference type="InterPro" id="IPR050680">
    <property type="entry name" value="YpeA/RimI_acetyltransf"/>
</dbReference>
<comment type="caution">
    <text evidence="5">Lacks conserved residue(s) required for the propagation of feature annotation.</text>
</comment>
<dbReference type="Proteomes" id="UP000183649">
    <property type="component" value="Unassembled WGS sequence"/>
</dbReference>
<dbReference type="GO" id="GO:0005840">
    <property type="term" value="C:ribosome"/>
    <property type="evidence" value="ECO:0007669"/>
    <property type="project" value="UniProtKB-KW"/>
</dbReference>
<dbReference type="SUPFAM" id="SSF55729">
    <property type="entry name" value="Acyl-CoA N-acyltransferases (Nat)"/>
    <property type="match status" value="1"/>
</dbReference>
<gene>
    <name evidence="5" type="primary">rimI</name>
    <name evidence="7" type="ORF">Ga0061069_103296</name>
</gene>
<comment type="similarity">
    <text evidence="1 5">Belongs to the acetyltransferase family. RimI subfamily.</text>
</comment>
<sequence length="181" mass="20229">MNARLRPEGSTAPVDQLAYALRPMTPADLDAVERIEQTVYDFPWSRGNFADSLTAQYHAQVLTDATDTVCGYFVAMPGVEEMHLLNIAVAKTAQGQGLSLLMLDAVALLSRADGALLLWLEVRPSNVHAVRIYERYGFYPIARRRDYYPSLDTQGRACREDALVMSAQVVELLQRRGLRPD</sequence>
<dbReference type="HAMAP" id="MF_02210">
    <property type="entry name" value="RimI"/>
    <property type="match status" value="1"/>
</dbReference>
<dbReference type="PANTHER" id="PTHR43420">
    <property type="entry name" value="ACETYLTRANSFERASE"/>
    <property type="match status" value="1"/>
</dbReference>
<keyword evidence="7" id="KW-0687">Ribonucleoprotein</keyword>
<evidence type="ECO:0000256" key="1">
    <source>
        <dbReference type="ARBA" id="ARBA00005395"/>
    </source>
</evidence>
<dbReference type="PROSITE" id="PS51186">
    <property type="entry name" value="GNAT"/>
    <property type="match status" value="1"/>
</dbReference>
<evidence type="ECO:0000256" key="5">
    <source>
        <dbReference type="HAMAP-Rule" id="MF_02210"/>
    </source>
</evidence>
<dbReference type="NCBIfam" id="TIGR01575">
    <property type="entry name" value="rimI"/>
    <property type="match status" value="1"/>
</dbReference>
<dbReference type="GO" id="GO:0005737">
    <property type="term" value="C:cytoplasm"/>
    <property type="evidence" value="ECO:0007669"/>
    <property type="project" value="UniProtKB-SubCell"/>
</dbReference>
<dbReference type="InterPro" id="IPR006464">
    <property type="entry name" value="AcTrfase_RimI/Ard1"/>
</dbReference>
<organism evidence="7 8">
    <name type="scientific">Thiomonas bhubaneswarensis</name>
    <dbReference type="NCBI Taxonomy" id="339866"/>
    <lineage>
        <taxon>Bacteria</taxon>
        <taxon>Pseudomonadati</taxon>
        <taxon>Pseudomonadota</taxon>
        <taxon>Betaproteobacteria</taxon>
        <taxon>Burkholderiales</taxon>
        <taxon>Thiomonas</taxon>
    </lineage>
</organism>
<dbReference type="GO" id="GO:0008999">
    <property type="term" value="F:protein-N-terminal-alanine acetyltransferase activity"/>
    <property type="evidence" value="ECO:0007669"/>
    <property type="project" value="UniProtKB-UniRule"/>
</dbReference>
<evidence type="ECO:0000256" key="4">
    <source>
        <dbReference type="ARBA" id="ARBA00023315"/>
    </source>
</evidence>
<evidence type="ECO:0000259" key="6">
    <source>
        <dbReference type="PROSITE" id="PS51186"/>
    </source>
</evidence>
<comment type="catalytic activity">
    <reaction evidence="5">
        <text>N-terminal L-alanyl-[ribosomal protein bS18] + acetyl-CoA = N-terminal N(alpha)-acetyl-L-alanyl-[ribosomal protein bS18] + CoA + H(+)</text>
        <dbReference type="Rhea" id="RHEA:43756"/>
        <dbReference type="Rhea" id="RHEA-COMP:10676"/>
        <dbReference type="Rhea" id="RHEA-COMP:10677"/>
        <dbReference type="ChEBI" id="CHEBI:15378"/>
        <dbReference type="ChEBI" id="CHEBI:57287"/>
        <dbReference type="ChEBI" id="CHEBI:57288"/>
        <dbReference type="ChEBI" id="CHEBI:64718"/>
        <dbReference type="ChEBI" id="CHEBI:83683"/>
        <dbReference type="EC" id="2.3.1.266"/>
    </reaction>
</comment>
<proteinExistence type="inferred from homology"/>
<comment type="subcellular location">
    <subcellularLocation>
        <location evidence="5">Cytoplasm</location>
    </subcellularLocation>
</comment>
<feature type="active site" description="Proton acceptor" evidence="5">
    <location>
        <position position="121"/>
    </location>
</feature>
<protein>
    <recommendedName>
        <fullName evidence="5">[Ribosomal protein bS18]-alanine N-acetyltransferase</fullName>
        <ecNumber evidence="5">2.3.1.266</ecNumber>
    </recommendedName>
</protein>
<dbReference type="InterPro" id="IPR043690">
    <property type="entry name" value="RimI"/>
</dbReference>
<dbReference type="InterPro" id="IPR000182">
    <property type="entry name" value="GNAT_dom"/>
</dbReference>
<dbReference type="Pfam" id="PF00583">
    <property type="entry name" value="Acetyltransf_1"/>
    <property type="match status" value="1"/>
</dbReference>
<reference evidence="8" key="1">
    <citation type="submission" date="2015-08" db="EMBL/GenBank/DDBJ databases">
        <authorList>
            <person name="Varghese N."/>
        </authorList>
    </citation>
    <scope>NUCLEOTIDE SEQUENCE [LARGE SCALE GENOMIC DNA]</scope>
    <source>
        <strain evidence="8">DSM 18181</strain>
    </source>
</reference>
<dbReference type="EMBL" id="CYHF01000003">
    <property type="protein sequence ID" value="CUA95871.1"/>
    <property type="molecule type" value="Genomic_DNA"/>
</dbReference>
<dbReference type="OrthoDB" id="9796919at2"/>
<keyword evidence="3 5" id="KW-0808">Transferase</keyword>
<keyword evidence="7" id="KW-0689">Ribosomal protein</keyword>
<accession>A0A0K6HYG7</accession>
<comment type="function">
    <text evidence="5">Acetylates the N-terminal alanine of ribosomal protein bS18.</text>
</comment>
<feature type="binding site" evidence="5">
    <location>
        <begin position="87"/>
        <end position="89"/>
    </location>
    <ligand>
        <name>acetyl-CoA</name>
        <dbReference type="ChEBI" id="CHEBI:57288"/>
    </ligand>
</feature>
<feature type="binding site" evidence="5">
    <location>
        <position position="126"/>
    </location>
    <ligand>
        <name>acetyl-CoA</name>
        <dbReference type="ChEBI" id="CHEBI:57288"/>
    </ligand>
</feature>
<evidence type="ECO:0000313" key="7">
    <source>
        <dbReference type="EMBL" id="CUA95871.1"/>
    </source>
</evidence>
<dbReference type="AlphaFoldDB" id="A0A0K6HYG7"/>
<dbReference type="RefSeq" id="WP_055450077.1">
    <property type="nucleotide sequence ID" value="NZ_CYHF01000003.1"/>
</dbReference>
<dbReference type="InterPro" id="IPR016181">
    <property type="entry name" value="Acyl_CoA_acyltransferase"/>
</dbReference>